<evidence type="ECO:0000256" key="8">
    <source>
        <dbReference type="SAM" id="Phobius"/>
    </source>
</evidence>
<evidence type="ECO:0000256" key="4">
    <source>
        <dbReference type="ARBA" id="ARBA00022692"/>
    </source>
</evidence>
<keyword evidence="7" id="KW-0998">Cell outer membrane</keyword>
<keyword evidence="3" id="KW-1134">Transmembrane beta strand</keyword>
<dbReference type="PANTHER" id="PTHR35093:SF8">
    <property type="entry name" value="OUTER MEMBRANE PROTEIN NMB0088-RELATED"/>
    <property type="match status" value="1"/>
</dbReference>
<dbReference type="Gene3D" id="2.40.160.60">
    <property type="entry name" value="Outer membrane protein transport protein (OMPP1/FadL/TodX)"/>
    <property type="match status" value="1"/>
</dbReference>
<dbReference type="InterPro" id="IPR005017">
    <property type="entry name" value="OMPP1/FadL/TodX"/>
</dbReference>
<dbReference type="STRING" id="43775.SAMN04489760_10579"/>
<keyword evidence="5" id="KW-0732">Signal</keyword>
<dbReference type="Pfam" id="PF03349">
    <property type="entry name" value="Toluene_X"/>
    <property type="match status" value="1"/>
</dbReference>
<protein>
    <submittedName>
        <fullName evidence="9">Long-chain fatty acid transport protein</fullName>
    </submittedName>
</protein>
<comment type="similarity">
    <text evidence="2">Belongs to the OmpP1/FadL family.</text>
</comment>
<gene>
    <name evidence="9" type="ORF">SAMN04489760_10579</name>
</gene>
<evidence type="ECO:0000256" key="7">
    <source>
        <dbReference type="ARBA" id="ARBA00023237"/>
    </source>
</evidence>
<dbReference type="PANTHER" id="PTHR35093">
    <property type="entry name" value="OUTER MEMBRANE PROTEIN NMB0088-RELATED"/>
    <property type="match status" value="1"/>
</dbReference>
<dbReference type="GO" id="GO:0009279">
    <property type="term" value="C:cell outer membrane"/>
    <property type="evidence" value="ECO:0007669"/>
    <property type="project" value="UniProtKB-SubCell"/>
</dbReference>
<accession>A0A1H7W025</accession>
<dbReference type="SUPFAM" id="SSF56935">
    <property type="entry name" value="Porins"/>
    <property type="match status" value="1"/>
</dbReference>
<reference evidence="9 10" key="1">
    <citation type="submission" date="2016-10" db="EMBL/GenBank/DDBJ databases">
        <authorList>
            <person name="de Groot N.N."/>
        </authorList>
    </citation>
    <scope>NUCLEOTIDE SEQUENCE [LARGE SCALE GENOMIC DNA]</scope>
    <source>
        <strain evidence="9 10">DSM 8423</strain>
    </source>
</reference>
<name>A0A1H7W025_9BACT</name>
<evidence type="ECO:0000256" key="2">
    <source>
        <dbReference type="ARBA" id="ARBA00008163"/>
    </source>
</evidence>
<sequence>MISLLKSLSSAAFFSGDRIVARNLHYSGIGIDSLLKILLERKLTMNKQKLSPRTFLCLMTVFLICLPSLSFGSGFGIFTQGASSLGQGAAVVAHNDSPDAIFYNPALINGLPGTQVEVGTTLIFADRKYKSASSTGKAAETEDDVFYPSTFYLTHALNESVSLGLGVFNPFGLATTWPDDWDGKYIATKSELTTFNINPVVSWRVIPQFTVAVGLDFVLLDSTLESKFPAGGSDGHTKFEGDGHGLGFNFGFLMKPTDTLSIGISYRSKVKVDVNGDISQSAPAIPYHYHASGSTSITLPQQVFAGIAYKPTDKLVMEMGIRWEDWSSFDELNVKYDGQSATTLRDWRSTFAFNVGGKYRINDRYAVSAGYLYGQNPIPDSTFDPSIPDSDVHLFCIGGEAQFGNFGATLSYAYQLQEDRTKTSNNSDRFGETANGEYDSDIHLLALSLRYKF</sequence>
<dbReference type="EMBL" id="FOBS01000005">
    <property type="protein sequence ID" value="SEM14831.1"/>
    <property type="molecule type" value="Genomic_DNA"/>
</dbReference>
<keyword evidence="10" id="KW-1185">Reference proteome</keyword>
<keyword evidence="8" id="KW-1133">Transmembrane helix</keyword>
<keyword evidence="4 8" id="KW-0812">Transmembrane</keyword>
<feature type="transmembrane region" description="Helical" evidence="8">
    <location>
        <begin position="55"/>
        <end position="78"/>
    </location>
</feature>
<dbReference type="GO" id="GO:0015483">
    <property type="term" value="F:long-chain fatty acid transporting porin activity"/>
    <property type="evidence" value="ECO:0007669"/>
    <property type="project" value="TreeGrafter"/>
</dbReference>
<dbReference type="AlphaFoldDB" id="A0A1H7W025"/>
<evidence type="ECO:0000313" key="10">
    <source>
        <dbReference type="Proteomes" id="UP000198744"/>
    </source>
</evidence>
<evidence type="ECO:0000256" key="3">
    <source>
        <dbReference type="ARBA" id="ARBA00022452"/>
    </source>
</evidence>
<keyword evidence="6 8" id="KW-0472">Membrane</keyword>
<organism evidence="9 10">
    <name type="scientific">Syntrophus gentianae</name>
    <dbReference type="NCBI Taxonomy" id="43775"/>
    <lineage>
        <taxon>Bacteria</taxon>
        <taxon>Pseudomonadati</taxon>
        <taxon>Thermodesulfobacteriota</taxon>
        <taxon>Syntrophia</taxon>
        <taxon>Syntrophales</taxon>
        <taxon>Syntrophaceae</taxon>
        <taxon>Syntrophus</taxon>
    </lineage>
</organism>
<comment type="subcellular location">
    <subcellularLocation>
        <location evidence="1">Cell outer membrane</location>
        <topology evidence="1">Multi-pass membrane protein</topology>
    </subcellularLocation>
</comment>
<dbReference type="Proteomes" id="UP000198744">
    <property type="component" value="Unassembled WGS sequence"/>
</dbReference>
<evidence type="ECO:0000256" key="5">
    <source>
        <dbReference type="ARBA" id="ARBA00022729"/>
    </source>
</evidence>
<evidence type="ECO:0000256" key="6">
    <source>
        <dbReference type="ARBA" id="ARBA00023136"/>
    </source>
</evidence>
<evidence type="ECO:0000256" key="1">
    <source>
        <dbReference type="ARBA" id="ARBA00004571"/>
    </source>
</evidence>
<evidence type="ECO:0000313" key="9">
    <source>
        <dbReference type="EMBL" id="SEM14831.1"/>
    </source>
</evidence>
<proteinExistence type="inferred from homology"/>